<dbReference type="Pfam" id="PF00188">
    <property type="entry name" value="CAP"/>
    <property type="match status" value="2"/>
</dbReference>
<name>A0A0N4UDL2_DRAME</name>
<dbReference type="PROSITE" id="PS01009">
    <property type="entry name" value="CRISP_1"/>
    <property type="match status" value="2"/>
</dbReference>
<feature type="compositionally biased region" description="Basic and acidic residues" evidence="1">
    <location>
        <begin position="179"/>
        <end position="191"/>
    </location>
</feature>
<dbReference type="Gene3D" id="3.40.33.10">
    <property type="entry name" value="CAP"/>
    <property type="match status" value="2"/>
</dbReference>
<dbReference type="PRINTS" id="PR00838">
    <property type="entry name" value="V5ALLERGEN"/>
</dbReference>
<feature type="compositionally biased region" description="Polar residues" evidence="1">
    <location>
        <begin position="143"/>
        <end position="165"/>
    </location>
</feature>
<evidence type="ECO:0000259" key="2">
    <source>
        <dbReference type="SMART" id="SM00198"/>
    </source>
</evidence>
<dbReference type="STRING" id="318479.A0A0N4UDL2"/>
<protein>
    <submittedName>
        <fullName evidence="6">SCP domain-containing protein</fullName>
    </submittedName>
</protein>
<dbReference type="Proteomes" id="UP000274756">
    <property type="component" value="Unassembled WGS sequence"/>
</dbReference>
<dbReference type="GO" id="GO:0005576">
    <property type="term" value="C:extracellular region"/>
    <property type="evidence" value="ECO:0007669"/>
    <property type="project" value="InterPro"/>
</dbReference>
<dbReference type="SUPFAM" id="SSF55797">
    <property type="entry name" value="PR-1-like"/>
    <property type="match status" value="2"/>
</dbReference>
<dbReference type="SMART" id="SM00198">
    <property type="entry name" value="SCP"/>
    <property type="match status" value="2"/>
</dbReference>
<dbReference type="PRINTS" id="PR00837">
    <property type="entry name" value="V5TPXLIKE"/>
</dbReference>
<dbReference type="InterPro" id="IPR014044">
    <property type="entry name" value="CAP_dom"/>
</dbReference>
<dbReference type="AlphaFoldDB" id="A0A0N4UDL2"/>
<evidence type="ECO:0000313" key="4">
    <source>
        <dbReference type="Proteomes" id="UP000038040"/>
    </source>
</evidence>
<evidence type="ECO:0000256" key="1">
    <source>
        <dbReference type="SAM" id="MobiDB-lite"/>
    </source>
</evidence>
<dbReference type="OrthoDB" id="5874910at2759"/>
<accession>A0A0N4UDL2</accession>
<keyword evidence="5" id="KW-1185">Reference proteome</keyword>
<gene>
    <name evidence="3" type="ORF">DME_LOCUS9226</name>
</gene>
<feature type="region of interest" description="Disordered" evidence="1">
    <location>
        <begin position="417"/>
        <end position="436"/>
    </location>
</feature>
<dbReference type="InterPro" id="IPR018244">
    <property type="entry name" value="Allrgn_V5/Tpx1_CS"/>
</dbReference>
<dbReference type="CDD" id="cd05380">
    <property type="entry name" value="CAP_euk"/>
    <property type="match status" value="2"/>
</dbReference>
<evidence type="ECO:0000313" key="5">
    <source>
        <dbReference type="Proteomes" id="UP000274756"/>
    </source>
</evidence>
<dbReference type="PANTHER" id="PTHR10334">
    <property type="entry name" value="CYSTEINE-RICH SECRETORY PROTEIN-RELATED"/>
    <property type="match status" value="1"/>
</dbReference>
<feature type="domain" description="SCP" evidence="2">
    <location>
        <begin position="207"/>
        <end position="367"/>
    </location>
</feature>
<dbReference type="Proteomes" id="UP000038040">
    <property type="component" value="Unplaced"/>
</dbReference>
<evidence type="ECO:0000313" key="6">
    <source>
        <dbReference type="WBParaSite" id="DME_0000542701-mRNA-1"/>
    </source>
</evidence>
<reference evidence="6" key="1">
    <citation type="submission" date="2017-02" db="UniProtKB">
        <authorList>
            <consortium name="WormBaseParasite"/>
        </authorList>
    </citation>
    <scope>IDENTIFICATION</scope>
</reference>
<feature type="compositionally biased region" description="Polar residues" evidence="1">
    <location>
        <begin position="492"/>
        <end position="504"/>
    </location>
</feature>
<dbReference type="InterPro" id="IPR035940">
    <property type="entry name" value="CAP_sf"/>
</dbReference>
<feature type="domain" description="SCP" evidence="2">
    <location>
        <begin position="531"/>
        <end position="706"/>
    </location>
</feature>
<feature type="region of interest" description="Disordered" evidence="1">
    <location>
        <begin position="490"/>
        <end position="513"/>
    </location>
</feature>
<reference evidence="3 5" key="2">
    <citation type="submission" date="2018-11" db="EMBL/GenBank/DDBJ databases">
        <authorList>
            <consortium name="Pathogen Informatics"/>
        </authorList>
    </citation>
    <scope>NUCLEOTIDE SEQUENCE [LARGE SCALE GENOMIC DNA]</scope>
</reference>
<dbReference type="PROSITE" id="PS01010">
    <property type="entry name" value="CRISP_2"/>
    <property type="match status" value="2"/>
</dbReference>
<dbReference type="WBParaSite" id="DME_0000542701-mRNA-1">
    <property type="protein sequence ID" value="DME_0000542701-mRNA-1"/>
    <property type="gene ID" value="DME_0000542701"/>
</dbReference>
<feature type="region of interest" description="Disordered" evidence="1">
    <location>
        <begin position="143"/>
        <end position="191"/>
    </location>
</feature>
<evidence type="ECO:0000313" key="3">
    <source>
        <dbReference type="EMBL" id="VDN59253.1"/>
    </source>
</evidence>
<dbReference type="InterPro" id="IPR001283">
    <property type="entry name" value="CRISP-related"/>
</dbReference>
<organism evidence="4 6">
    <name type="scientific">Dracunculus medinensis</name>
    <name type="common">Guinea worm</name>
    <dbReference type="NCBI Taxonomy" id="318479"/>
    <lineage>
        <taxon>Eukaryota</taxon>
        <taxon>Metazoa</taxon>
        <taxon>Ecdysozoa</taxon>
        <taxon>Nematoda</taxon>
        <taxon>Chromadorea</taxon>
        <taxon>Rhabditida</taxon>
        <taxon>Spirurina</taxon>
        <taxon>Dracunculoidea</taxon>
        <taxon>Dracunculidae</taxon>
        <taxon>Dracunculus</taxon>
    </lineage>
</organism>
<sequence length="786" mass="90498">MPNLFYTKRESKDPNDPNHFFALAYIAPNVVRKQGFYPVVITGYNDQTPSNNPLSNDDPKISGYNIRTYHYKQPNYPSAANYNPNPGFARLIRQHHYVVPSIPLGPIYPYRVFIPNYSSFNRQPPVIVQERNFHNPTGFNQMIPNDGNKNPESNANNAHQTIPVDNNQKPNNNNLSDKPLGEQKMPENIVRKEHNDNTCQDSKITEEEREEILQLHNKYRSDLANGRVRNKIQQMPNSGNIRKLEWDCNLQKTAQQWVEYCQWKHSPKPFRNFAGENLYKYELDASINRNGHMKLAADAWWNEVHIMNTTNQFNKEARKVGMIGHFTQMAWAGSYKIGCGLAFCRGDVHANMLYIACHYNPAGNMLEKEIYEIGTPCSKCIQSYKSNICENGLCVGDELGVPKANNIERPIITSDTSKTMQNMPQSGDNNLKKTNTPEIVRNGLSNDKMNPYQNSYQNLNRINQNELTNRNVQNYNNEKTTSRMMDLETTKAPDTSGENVSNISTDKRKSTENIQKETNTNRCEGSKITDDERIETLNLHNKYRSNLASGAVRNKIQQMPEGSNIRKLEWDCNLEKSAQKWAKNCTWKHSTGGENLYKHWQYVNFSRNGHMVRATTAWWEEVELMVTTIQFNKEARKVGKIGHFTQMAWAETYKLGCGLNFCVSPLTAKDLYELKMSQPYGMIEQYTQKHWIYVVCHYSPPGNVMERKIYEEGAHCSKCQSRYNTSKCEDNMCIGGEEEADYSDTCEDFFGDCSGARYAFPCDSERMKKKCSKTCGYTKKFRHCAN</sequence>
<dbReference type="InterPro" id="IPR002413">
    <property type="entry name" value="V5_allergen-like"/>
</dbReference>
<proteinExistence type="predicted"/>
<dbReference type="EMBL" id="UYYG01001178">
    <property type="protein sequence ID" value="VDN59253.1"/>
    <property type="molecule type" value="Genomic_DNA"/>
</dbReference>